<feature type="domain" description="MULE transposase" evidence="1">
    <location>
        <begin position="47"/>
        <end position="141"/>
    </location>
</feature>
<dbReference type="InterPro" id="IPR018289">
    <property type="entry name" value="MULE_transposase_dom"/>
</dbReference>
<name>A0AAP0F6H7_9MAGN</name>
<dbReference type="PANTHER" id="PTHR31569:SF4">
    <property type="entry name" value="SWIM-TYPE DOMAIN-CONTAINING PROTEIN"/>
    <property type="match status" value="1"/>
</dbReference>
<evidence type="ECO:0000313" key="2">
    <source>
        <dbReference type="EMBL" id="KAK9104797.1"/>
    </source>
</evidence>
<accession>A0AAP0F6H7</accession>
<dbReference type="Proteomes" id="UP001419268">
    <property type="component" value="Unassembled WGS sequence"/>
</dbReference>
<evidence type="ECO:0000259" key="1">
    <source>
        <dbReference type="Pfam" id="PF10551"/>
    </source>
</evidence>
<dbReference type="AlphaFoldDB" id="A0AAP0F6H7"/>
<dbReference type="EMBL" id="JBBNAG010000009">
    <property type="protein sequence ID" value="KAK9104797.1"/>
    <property type="molecule type" value="Genomic_DNA"/>
</dbReference>
<proteinExistence type="predicted"/>
<gene>
    <name evidence="2" type="ORF">Scep_021641</name>
</gene>
<keyword evidence="3" id="KW-1185">Reference proteome</keyword>
<dbReference type="Pfam" id="PF10551">
    <property type="entry name" value="MULE"/>
    <property type="match status" value="1"/>
</dbReference>
<organism evidence="2 3">
    <name type="scientific">Stephania cephalantha</name>
    <dbReference type="NCBI Taxonomy" id="152367"/>
    <lineage>
        <taxon>Eukaryota</taxon>
        <taxon>Viridiplantae</taxon>
        <taxon>Streptophyta</taxon>
        <taxon>Embryophyta</taxon>
        <taxon>Tracheophyta</taxon>
        <taxon>Spermatophyta</taxon>
        <taxon>Magnoliopsida</taxon>
        <taxon>Ranunculales</taxon>
        <taxon>Menispermaceae</taxon>
        <taxon>Menispermoideae</taxon>
        <taxon>Cissampelideae</taxon>
        <taxon>Stephania</taxon>
    </lineage>
</organism>
<reference evidence="2 3" key="1">
    <citation type="submission" date="2024-01" db="EMBL/GenBank/DDBJ databases">
        <title>Genome assemblies of Stephania.</title>
        <authorList>
            <person name="Yang L."/>
        </authorList>
    </citation>
    <scope>NUCLEOTIDE SEQUENCE [LARGE SCALE GENOMIC DNA]</scope>
    <source>
        <strain evidence="2">JXDWG</strain>
        <tissue evidence="2">Leaf</tissue>
    </source>
</reference>
<dbReference type="InterPro" id="IPR052579">
    <property type="entry name" value="Zinc_finger_SWIM"/>
</dbReference>
<evidence type="ECO:0000313" key="3">
    <source>
        <dbReference type="Proteomes" id="UP001419268"/>
    </source>
</evidence>
<comment type="caution">
    <text evidence="2">The sequence shown here is derived from an EMBL/GenBank/DDBJ whole genome shotgun (WGS) entry which is preliminary data.</text>
</comment>
<protein>
    <recommendedName>
        <fullName evidence="1">MULE transposase domain-containing protein</fullName>
    </recommendedName>
</protein>
<dbReference type="PANTHER" id="PTHR31569">
    <property type="entry name" value="SWIM-TYPE DOMAIN-CONTAINING PROTEIN"/>
    <property type="match status" value="1"/>
</dbReference>
<sequence length="171" mass="20248">MQMLFQNLDEHGYVEQHVCFEGPYIMKGLFFTHLTSLQLLRYFPHMLIVDCTYKTNRFKYPLLEIVGVTSTSMTFIAVHAFLAKEKMSDYEWALRQLRELLVRWTRPGVILTGRDQALIRAVEEVFPSCTHLLCGWHVNKNVHARTRELFSNQEDYDIWYGRWMDVVHAST</sequence>